<dbReference type="EMBL" id="KU594606">
    <property type="protein sequence ID" value="AMO43181.1"/>
    <property type="molecule type" value="Genomic_DNA"/>
</dbReference>
<feature type="region of interest" description="Disordered" evidence="1">
    <location>
        <begin position="1"/>
        <end position="21"/>
    </location>
</feature>
<sequence length="87" mass="9656">MPEIDDGNSEPKSKKITGKLKKEEVLHEKSVSKKQQKFFGMVRAAQKGEGASSPEVAKVASSMKKKDVKDFASTKHKGLPEKKKEKK</sequence>
<evidence type="ECO:0000256" key="1">
    <source>
        <dbReference type="SAM" id="MobiDB-lite"/>
    </source>
</evidence>
<reference evidence="2 3" key="1">
    <citation type="submission" date="2016-01" db="EMBL/GenBank/DDBJ databases">
        <title>The genomic content and context of auxiliary metabolic genes in marine cyanophages.</title>
        <authorList>
            <person name="Marston M.F."/>
            <person name="Martiny J.B.H."/>
            <person name="Crummett L.T."/>
        </authorList>
    </citation>
    <scope>NUCLEOTIDE SEQUENCE [LARGE SCALE GENOMIC DNA]</scope>
    <source>
        <strain evidence="2">RW_108_0702</strain>
    </source>
</reference>
<accession>A0A127KMI6</accession>
<keyword evidence="3" id="KW-1185">Reference proteome</keyword>
<evidence type="ECO:0000313" key="2">
    <source>
        <dbReference type="EMBL" id="AMO43181.1"/>
    </source>
</evidence>
<name>A0A127KMI6_9CAUD</name>
<feature type="compositionally biased region" description="Basic and acidic residues" evidence="1">
    <location>
        <begin position="64"/>
        <end position="87"/>
    </location>
</feature>
<dbReference type="Proteomes" id="UP000203157">
    <property type="component" value="Segment"/>
</dbReference>
<dbReference type="InterPro" id="IPR021553">
    <property type="entry name" value="DUF3008"/>
</dbReference>
<organism evidence="2 3">
    <name type="scientific">Cyanophage S-RIM32</name>
    <dbReference type="NCBI Taxonomy" id="1278479"/>
    <lineage>
        <taxon>Viruses</taxon>
        <taxon>Duplodnaviria</taxon>
        <taxon>Heunggongvirae</taxon>
        <taxon>Uroviricota</taxon>
        <taxon>Caudoviricetes</taxon>
        <taxon>Pantevenvirales</taxon>
        <taxon>Kyanoviridae</taxon>
        <taxon>Bristolvirus</taxon>
        <taxon>Bristolvirus rhodeisland</taxon>
    </lineage>
</organism>
<dbReference type="RefSeq" id="YP_009301674.1">
    <property type="nucleotide sequence ID" value="NC_031235.1"/>
</dbReference>
<proteinExistence type="predicted"/>
<dbReference type="GeneID" id="29122674"/>
<protein>
    <submittedName>
        <fullName evidence="2">Uncharacterized protein</fullName>
    </submittedName>
</protein>
<dbReference type="Pfam" id="PF11450">
    <property type="entry name" value="DUF3008"/>
    <property type="match status" value="1"/>
</dbReference>
<dbReference type="OrthoDB" id="40912at10239"/>
<dbReference type="KEGG" id="vg:29122674"/>
<gene>
    <name evidence="2" type="ORF">R1080702_172</name>
</gene>
<evidence type="ECO:0000313" key="3">
    <source>
        <dbReference type="Proteomes" id="UP000203157"/>
    </source>
</evidence>
<feature type="region of interest" description="Disordered" evidence="1">
    <location>
        <begin position="45"/>
        <end position="87"/>
    </location>
</feature>